<dbReference type="InterPro" id="IPR029063">
    <property type="entry name" value="SAM-dependent_MTases_sf"/>
</dbReference>
<proteinExistence type="predicted"/>
<dbReference type="PANTHER" id="PTHR45128:SF1">
    <property type="entry name" value="S-ADENOSYLMETHIONINE-DEPENDENT METHYLTRANSFERASE RV2258C"/>
    <property type="match status" value="1"/>
</dbReference>
<dbReference type="OrthoDB" id="565050at2759"/>
<organism evidence="3 4">
    <name type="scientific">Branchiostoma lanceolatum</name>
    <name type="common">Common lancelet</name>
    <name type="synonym">Amphioxus lanceolatum</name>
    <dbReference type="NCBI Taxonomy" id="7740"/>
    <lineage>
        <taxon>Eukaryota</taxon>
        <taxon>Metazoa</taxon>
        <taxon>Chordata</taxon>
        <taxon>Cephalochordata</taxon>
        <taxon>Leptocardii</taxon>
        <taxon>Amphioxiformes</taxon>
        <taxon>Branchiostomatidae</taxon>
        <taxon>Branchiostoma</taxon>
    </lineage>
</organism>
<dbReference type="SUPFAM" id="SSF53335">
    <property type="entry name" value="S-adenosyl-L-methionine-dependent methyltransferases"/>
    <property type="match status" value="1"/>
</dbReference>
<dbReference type="CDD" id="cd02440">
    <property type="entry name" value="AdoMet_MTases"/>
    <property type="match status" value="1"/>
</dbReference>
<keyword evidence="4" id="KW-1185">Reference proteome</keyword>
<dbReference type="InterPro" id="IPR036390">
    <property type="entry name" value="WH_DNA-bd_sf"/>
</dbReference>
<sequence length="361" mass="40193">MAHGQTPAETEEQFARRLTTTVSAGFVTLGVAIGMRTGLFAKLSSLDGPRTSIQIAEAAGMKERYVREWLAIMVTSRIVEYNKEQRTYFLPPHRRAVLHPHAGEQVVHMPEFMRLLAGVVTNVADCFRQDGPEGMPYSAYPGFQDWQLGLRKRELQTNLVANFVPTIAGLKERLESGIRIHEAACGRGIPTLILAQHFPNRTFVGTDIDLESVQWAATESKERGLVNATFQVQDLAKLPADWSDSFDYVLVWDAVHDQADPEGALREIYRTMKPGGQFSMVDIRGHTELEDNIDNPAATMMYGVSLLHCTPVSLFFGGRGLGAMWGQELAVSMLQEARFTNIRVLDVPNIAGNLHFLCHKP</sequence>
<evidence type="ECO:0000259" key="2">
    <source>
        <dbReference type="Pfam" id="PF21320"/>
    </source>
</evidence>
<accession>A0A8K0A329</accession>
<dbReference type="Pfam" id="PF21320">
    <property type="entry name" value="WHD_Rv2258c"/>
    <property type="match status" value="1"/>
</dbReference>
<evidence type="ECO:0000313" key="3">
    <source>
        <dbReference type="EMBL" id="CAH1266893.1"/>
    </source>
</evidence>
<dbReference type="Proteomes" id="UP000838412">
    <property type="component" value="Chromosome 6"/>
</dbReference>
<feature type="domain" description="S-adenosylmethionine-dependent methyltransferase Rv2258c-like winged HTH" evidence="2">
    <location>
        <begin position="26"/>
        <end position="98"/>
    </location>
</feature>
<protein>
    <submittedName>
        <fullName evidence="3">Hypp3620 protein</fullName>
    </submittedName>
</protein>
<dbReference type="SUPFAM" id="SSF46785">
    <property type="entry name" value="Winged helix' DNA-binding domain"/>
    <property type="match status" value="1"/>
</dbReference>
<dbReference type="InterPro" id="IPR025714">
    <property type="entry name" value="Methyltranfer_dom"/>
</dbReference>
<dbReference type="InterPro" id="IPR053173">
    <property type="entry name" value="SAM-binding_MTase"/>
</dbReference>
<dbReference type="PANTHER" id="PTHR45128">
    <property type="entry name" value="METHYLTRANSFERASE TYPE 11"/>
    <property type="match status" value="1"/>
</dbReference>
<dbReference type="Pfam" id="PF13847">
    <property type="entry name" value="Methyltransf_31"/>
    <property type="match status" value="1"/>
</dbReference>
<dbReference type="InterPro" id="IPR048711">
    <property type="entry name" value="WHD_Rv2258c"/>
</dbReference>
<reference evidence="3" key="1">
    <citation type="submission" date="2022-01" db="EMBL/GenBank/DDBJ databases">
        <authorList>
            <person name="Braso-Vives M."/>
        </authorList>
    </citation>
    <scope>NUCLEOTIDE SEQUENCE</scope>
</reference>
<dbReference type="InterPro" id="IPR036388">
    <property type="entry name" value="WH-like_DNA-bd_sf"/>
</dbReference>
<name>A0A8K0A329_BRALA</name>
<evidence type="ECO:0000259" key="1">
    <source>
        <dbReference type="Pfam" id="PF13847"/>
    </source>
</evidence>
<dbReference type="Gene3D" id="3.40.50.150">
    <property type="entry name" value="Vaccinia Virus protein VP39"/>
    <property type="match status" value="1"/>
</dbReference>
<gene>
    <name evidence="3" type="primary">Hypp3620</name>
    <name evidence="3" type="ORF">BLAG_LOCUS20409</name>
</gene>
<dbReference type="AlphaFoldDB" id="A0A8K0A329"/>
<feature type="domain" description="Methyltransferase" evidence="1">
    <location>
        <begin position="175"/>
        <end position="299"/>
    </location>
</feature>
<dbReference type="EMBL" id="OV696691">
    <property type="protein sequence ID" value="CAH1266893.1"/>
    <property type="molecule type" value="Genomic_DNA"/>
</dbReference>
<evidence type="ECO:0000313" key="4">
    <source>
        <dbReference type="Proteomes" id="UP000838412"/>
    </source>
</evidence>
<dbReference type="Gene3D" id="1.10.10.10">
    <property type="entry name" value="Winged helix-like DNA-binding domain superfamily/Winged helix DNA-binding domain"/>
    <property type="match status" value="1"/>
</dbReference>